<dbReference type="PROSITE" id="PS00079">
    <property type="entry name" value="MULTICOPPER_OXIDASE1"/>
    <property type="match status" value="1"/>
</dbReference>
<evidence type="ECO:0000256" key="1">
    <source>
        <dbReference type="ARBA" id="ARBA00010609"/>
    </source>
</evidence>
<evidence type="ECO:0000313" key="10">
    <source>
        <dbReference type="EMBL" id="KIW07853.1"/>
    </source>
</evidence>
<dbReference type="CDD" id="cd13880">
    <property type="entry name" value="CuRO_2_MaLCC_like"/>
    <property type="match status" value="1"/>
</dbReference>
<dbReference type="CDD" id="cd13854">
    <property type="entry name" value="CuRO_1_MaLCC_like"/>
    <property type="match status" value="1"/>
</dbReference>
<evidence type="ECO:0000259" key="9">
    <source>
        <dbReference type="Pfam" id="PF07732"/>
    </source>
</evidence>
<feature type="domain" description="Plastocyanin-like" evidence="9">
    <location>
        <begin position="296"/>
        <end position="416"/>
    </location>
</feature>
<evidence type="ECO:0000256" key="2">
    <source>
        <dbReference type="ARBA" id="ARBA00022723"/>
    </source>
</evidence>
<keyword evidence="4" id="KW-0186">Copper</keyword>
<dbReference type="GO" id="GO:0016491">
    <property type="term" value="F:oxidoreductase activity"/>
    <property type="evidence" value="ECO:0007669"/>
    <property type="project" value="UniProtKB-KW"/>
</dbReference>
<dbReference type="PANTHER" id="PTHR11709:SF145">
    <property type="entry name" value="LCC1"/>
    <property type="match status" value="1"/>
</dbReference>
<dbReference type="GeneID" id="27309741"/>
<dbReference type="FunFam" id="2.60.40.420:FF:000021">
    <property type="entry name" value="Extracellular dihydrogeodin oxidase/laccase"/>
    <property type="match status" value="1"/>
</dbReference>
<dbReference type="InterPro" id="IPR011707">
    <property type="entry name" value="Cu-oxidase-like_N"/>
</dbReference>
<proteinExistence type="inferred from homology"/>
<dbReference type="AlphaFoldDB" id="A0A0D2AM63"/>
<dbReference type="InterPro" id="IPR033138">
    <property type="entry name" value="Cu_oxidase_CS"/>
</dbReference>
<evidence type="ECO:0000256" key="3">
    <source>
        <dbReference type="ARBA" id="ARBA00023002"/>
    </source>
</evidence>
<dbReference type="STRING" id="253628.A0A0D2AM63"/>
<keyword evidence="11" id="KW-1185">Reference proteome</keyword>
<dbReference type="EMBL" id="KN847532">
    <property type="protein sequence ID" value="KIW07853.1"/>
    <property type="molecule type" value="Genomic_DNA"/>
</dbReference>
<protein>
    <recommendedName>
        <fullName evidence="12">Multicopper oxidase</fullName>
    </recommendedName>
</protein>
<keyword evidence="3" id="KW-0560">Oxidoreductase</keyword>
<dbReference type="Pfam" id="PF00394">
    <property type="entry name" value="Cu-oxidase"/>
    <property type="match status" value="1"/>
</dbReference>
<feature type="domain" description="Plastocyanin-like" evidence="7">
    <location>
        <begin position="429"/>
        <end position="562"/>
    </location>
</feature>
<dbReference type="Pfam" id="PF07731">
    <property type="entry name" value="Cu-oxidase_2"/>
    <property type="match status" value="1"/>
</dbReference>
<feature type="domain" description="Plastocyanin-like" evidence="8">
    <location>
        <begin position="665"/>
        <end position="785"/>
    </location>
</feature>
<evidence type="ECO:0000256" key="6">
    <source>
        <dbReference type="SAM" id="SignalP"/>
    </source>
</evidence>
<dbReference type="VEuPathDB" id="FungiDB:PV09_01768"/>
<dbReference type="HOGENOM" id="CLU_006504_3_1_1"/>
<evidence type="ECO:0000313" key="11">
    <source>
        <dbReference type="Proteomes" id="UP000053259"/>
    </source>
</evidence>
<name>A0A0D2AM63_9PEZI</name>
<dbReference type="PROSITE" id="PS00080">
    <property type="entry name" value="MULTICOPPER_OXIDASE2"/>
    <property type="match status" value="1"/>
</dbReference>
<keyword evidence="2" id="KW-0479">Metal-binding</keyword>
<feature type="region of interest" description="Disordered" evidence="5">
    <location>
        <begin position="131"/>
        <end position="155"/>
    </location>
</feature>
<dbReference type="SUPFAM" id="SSF49503">
    <property type="entry name" value="Cupredoxins"/>
    <property type="match status" value="3"/>
</dbReference>
<dbReference type="CDD" id="cd13901">
    <property type="entry name" value="CuRO_3_MaLCC_like"/>
    <property type="match status" value="1"/>
</dbReference>
<dbReference type="PANTHER" id="PTHR11709">
    <property type="entry name" value="MULTI-COPPER OXIDASE"/>
    <property type="match status" value="1"/>
</dbReference>
<evidence type="ECO:0000256" key="5">
    <source>
        <dbReference type="SAM" id="MobiDB-lite"/>
    </source>
</evidence>
<dbReference type="Pfam" id="PF07732">
    <property type="entry name" value="Cu-oxidase_3"/>
    <property type="match status" value="1"/>
</dbReference>
<evidence type="ECO:0000259" key="8">
    <source>
        <dbReference type="Pfam" id="PF07731"/>
    </source>
</evidence>
<dbReference type="RefSeq" id="XP_016217722.1">
    <property type="nucleotide sequence ID" value="XM_016354710.1"/>
</dbReference>
<evidence type="ECO:0000256" key="4">
    <source>
        <dbReference type="ARBA" id="ARBA00023008"/>
    </source>
</evidence>
<dbReference type="InterPro" id="IPR001117">
    <property type="entry name" value="Cu-oxidase_2nd"/>
</dbReference>
<feature type="chain" id="PRO_5002248940" description="Multicopper oxidase" evidence="6">
    <location>
        <begin position="23"/>
        <end position="819"/>
    </location>
</feature>
<dbReference type="Proteomes" id="UP000053259">
    <property type="component" value="Unassembled WGS sequence"/>
</dbReference>
<dbReference type="InParanoid" id="A0A0D2AM63"/>
<comment type="similarity">
    <text evidence="1">Belongs to the multicopper oxidase family.</text>
</comment>
<reference evidence="10 11" key="1">
    <citation type="submission" date="2015-01" db="EMBL/GenBank/DDBJ databases">
        <title>The Genome Sequence of Ochroconis gallopava CBS43764.</title>
        <authorList>
            <consortium name="The Broad Institute Genomics Platform"/>
            <person name="Cuomo C."/>
            <person name="de Hoog S."/>
            <person name="Gorbushina A."/>
            <person name="Stielow B."/>
            <person name="Teixiera M."/>
            <person name="Abouelleil A."/>
            <person name="Chapman S.B."/>
            <person name="Priest M."/>
            <person name="Young S.K."/>
            <person name="Wortman J."/>
            <person name="Nusbaum C."/>
            <person name="Birren B."/>
        </authorList>
    </citation>
    <scope>NUCLEOTIDE SEQUENCE [LARGE SCALE GENOMIC DNA]</scope>
    <source>
        <strain evidence="10 11">CBS 43764</strain>
    </source>
</reference>
<keyword evidence="6" id="KW-0732">Signal</keyword>
<sequence length="819" mass="87506">MAAITRYAFALSSLSFLSSVRAVPFPGNDDTCVRTTTTVYTTVTVGEGWEQTTSVANAAAASTATTSAAEGSWAATDSVEAVTQQYTPPSDFTYPGVTFPTFSPSSLNPNGPFYNPNDFIPYYVDWPGKPSSGASTPPPLPTKAPKPSGGYSASEYKSPAWQQVGKDLTPGLSQEETNGDSQWGLIDCPRLSSYLGSGYSASSSKSGSGSYYTSAVSSSYVSGVHYTSAAYSAYPTYSASSNGTKSTTSFSLVTSSSSSSASPSSSAPSCSANNTAAFCASKMPDTGVTRTYEFTVAYATIAPDGVQKNGLVVNNQFPGPLIEANWGDWIQVTVTNDLPEYSQEQGEGTSLHWHGFLQQETPYYDGVPSVQQCPIAPGKSVTYTYRADHIGTSWYHSHYSSQYAGGALGPVVVHGPQIPGACYDEDLGPVFINDWYHADYYSLVETTMAGGLPLSDNILINGKMNYPCDNTTAVCTANAGISKFQFTPGKKYRMRLINPSAEAILKFHIDGHNLTVIANDFVPIVPYTTNVVTVGVGQRSDIIVEATGSAGDSYWMRATGGNALAGTGCALTSGVVTEGVAAVYYDGADTDSEPTSTSDATSDQLLRCQNDDLSLTRALCPIALDDDADVFTQTITMEFASNGTNFVWFMNNSTFHADYNVNLLDQIIGGNTTFESDWNVYTFDSSKSSIRIIFENTFAFPHPMHLHGHDFNVLADGVGTWDGTIVNPSDTQARDVHYLPGATSDGNGYAVIQFKMDNPGLWPLHCHIAWHVSAGLYVNILERPDAITYQVPSALEQTCVDWAAWEAAGNVPDQIDSGL</sequence>
<dbReference type="Gene3D" id="2.60.40.420">
    <property type="entry name" value="Cupredoxins - blue copper proteins"/>
    <property type="match status" value="3"/>
</dbReference>
<dbReference type="InterPro" id="IPR008972">
    <property type="entry name" value="Cupredoxin"/>
</dbReference>
<organism evidence="10 11">
    <name type="scientific">Verruconis gallopava</name>
    <dbReference type="NCBI Taxonomy" id="253628"/>
    <lineage>
        <taxon>Eukaryota</taxon>
        <taxon>Fungi</taxon>
        <taxon>Dikarya</taxon>
        <taxon>Ascomycota</taxon>
        <taxon>Pezizomycotina</taxon>
        <taxon>Dothideomycetes</taxon>
        <taxon>Pleosporomycetidae</taxon>
        <taxon>Venturiales</taxon>
        <taxon>Sympoventuriaceae</taxon>
        <taxon>Verruconis</taxon>
    </lineage>
</organism>
<dbReference type="OrthoDB" id="2121828at2759"/>
<gene>
    <name evidence="10" type="ORF">PV09_01768</name>
</gene>
<dbReference type="InterPro" id="IPR002355">
    <property type="entry name" value="Cu_oxidase_Cu_BS"/>
</dbReference>
<feature type="signal peptide" evidence="6">
    <location>
        <begin position="1"/>
        <end position="22"/>
    </location>
</feature>
<dbReference type="InterPro" id="IPR011706">
    <property type="entry name" value="Cu-oxidase_C"/>
</dbReference>
<dbReference type="GO" id="GO:0005507">
    <property type="term" value="F:copper ion binding"/>
    <property type="evidence" value="ECO:0007669"/>
    <property type="project" value="InterPro"/>
</dbReference>
<accession>A0A0D2AM63</accession>
<evidence type="ECO:0008006" key="12">
    <source>
        <dbReference type="Google" id="ProtNLM"/>
    </source>
</evidence>
<dbReference type="InterPro" id="IPR045087">
    <property type="entry name" value="Cu-oxidase_fam"/>
</dbReference>
<evidence type="ECO:0000259" key="7">
    <source>
        <dbReference type="Pfam" id="PF00394"/>
    </source>
</evidence>
<dbReference type="FunFam" id="2.60.40.420:FF:000045">
    <property type="entry name" value="Laccase 2"/>
    <property type="match status" value="1"/>
</dbReference>